<evidence type="ECO:0000259" key="7">
    <source>
        <dbReference type="Pfam" id="PF12265"/>
    </source>
</evidence>
<dbReference type="InterPro" id="IPR001680">
    <property type="entry name" value="WD40_rpt"/>
</dbReference>
<keyword evidence="3" id="KW-0677">Repeat</keyword>
<evidence type="ECO:0000256" key="6">
    <source>
        <dbReference type="PROSITE-ProRule" id="PRU00221"/>
    </source>
</evidence>
<name>G8JVN3_ERECY</name>
<evidence type="ECO:0000256" key="4">
    <source>
        <dbReference type="ARBA" id="ARBA00022853"/>
    </source>
</evidence>
<gene>
    <name evidence="8" type="ordered locus">Ecym_7042</name>
</gene>
<dbReference type="GO" id="GO:0033186">
    <property type="term" value="C:CAF-1 complex"/>
    <property type="evidence" value="ECO:0007669"/>
    <property type="project" value="EnsemblFungi"/>
</dbReference>
<keyword evidence="5" id="KW-0539">Nucleus</keyword>
<dbReference type="SMART" id="SM00320">
    <property type="entry name" value="WD40"/>
    <property type="match status" value="5"/>
</dbReference>
<proteinExistence type="predicted"/>
<dbReference type="PANTHER" id="PTHR22850">
    <property type="entry name" value="WD40 REPEAT FAMILY"/>
    <property type="match status" value="1"/>
</dbReference>
<feature type="repeat" description="WD" evidence="6">
    <location>
        <begin position="324"/>
        <end position="359"/>
    </location>
</feature>
<dbReference type="GO" id="GO:0005737">
    <property type="term" value="C:cytoplasm"/>
    <property type="evidence" value="ECO:0007669"/>
    <property type="project" value="EnsemblFungi"/>
</dbReference>
<dbReference type="InterPro" id="IPR019775">
    <property type="entry name" value="WD40_repeat_CS"/>
</dbReference>
<keyword evidence="9" id="KW-1185">Reference proteome</keyword>
<evidence type="ECO:0000256" key="1">
    <source>
        <dbReference type="ARBA" id="ARBA00004123"/>
    </source>
</evidence>
<dbReference type="RefSeq" id="XP_003647715.1">
    <property type="nucleotide sequence ID" value="XM_003647667.1"/>
</dbReference>
<dbReference type="InterPro" id="IPR022052">
    <property type="entry name" value="Histone-bd_RBBP4-like_N"/>
</dbReference>
<organism evidence="8 9">
    <name type="scientific">Eremothecium cymbalariae (strain CBS 270.75 / DBVPG 7215 / KCTC 17166 / NRRL Y-17582)</name>
    <name type="common">Yeast</name>
    <dbReference type="NCBI Taxonomy" id="931890"/>
    <lineage>
        <taxon>Eukaryota</taxon>
        <taxon>Fungi</taxon>
        <taxon>Dikarya</taxon>
        <taxon>Ascomycota</taxon>
        <taxon>Saccharomycotina</taxon>
        <taxon>Saccharomycetes</taxon>
        <taxon>Saccharomycetales</taxon>
        <taxon>Saccharomycetaceae</taxon>
        <taxon>Eremothecium</taxon>
    </lineage>
</organism>
<feature type="domain" description="Histone-binding protein RBBP4-like N-terminal" evidence="7">
    <location>
        <begin position="24"/>
        <end position="90"/>
    </location>
</feature>
<dbReference type="SUPFAM" id="SSF50978">
    <property type="entry name" value="WD40 repeat-like"/>
    <property type="match status" value="1"/>
</dbReference>
<dbReference type="Pfam" id="PF12265">
    <property type="entry name" value="CAF1C_H4-bd"/>
    <property type="match status" value="1"/>
</dbReference>
<dbReference type="STRING" id="931890.G8JVN3"/>
<evidence type="ECO:0000313" key="8">
    <source>
        <dbReference type="EMBL" id="AET40898.1"/>
    </source>
</evidence>
<dbReference type="KEGG" id="erc:Ecym_7042"/>
<dbReference type="Proteomes" id="UP000006790">
    <property type="component" value="Chromosome 7"/>
</dbReference>
<reference evidence="9" key="1">
    <citation type="journal article" date="2012" name="G3 (Bethesda)">
        <title>Pichia sorbitophila, an interspecies yeast hybrid reveals early steps of genome resolution following polyploidization.</title>
        <authorList>
            <person name="Leh Louis V."/>
            <person name="Despons L."/>
            <person name="Friedrich A."/>
            <person name="Martin T."/>
            <person name="Durrens P."/>
            <person name="Casaregola S."/>
            <person name="Neuveglise C."/>
            <person name="Fairhead C."/>
            <person name="Marck C."/>
            <person name="Cruz J.A."/>
            <person name="Straub M.L."/>
            <person name="Kugler V."/>
            <person name="Sacerdot C."/>
            <person name="Uzunov Z."/>
            <person name="Thierry A."/>
            <person name="Weiss S."/>
            <person name="Bleykasten C."/>
            <person name="De Montigny J."/>
            <person name="Jacques N."/>
            <person name="Jung P."/>
            <person name="Lemaire M."/>
            <person name="Mallet S."/>
            <person name="Morel G."/>
            <person name="Richard G.F."/>
            <person name="Sarkar A."/>
            <person name="Savel G."/>
            <person name="Schacherer J."/>
            <person name="Seret M.L."/>
            <person name="Talla E."/>
            <person name="Samson G."/>
            <person name="Jubin C."/>
            <person name="Poulain J."/>
            <person name="Vacherie B."/>
            <person name="Barbe V."/>
            <person name="Pelletier E."/>
            <person name="Sherman D.J."/>
            <person name="Westhof E."/>
            <person name="Weissenbach J."/>
            <person name="Baret P.V."/>
            <person name="Wincker P."/>
            <person name="Gaillardin C."/>
            <person name="Dujon B."/>
            <person name="Souciet J.L."/>
        </authorList>
    </citation>
    <scope>NUCLEOTIDE SEQUENCE [LARGE SCALE GENOMIC DNA]</scope>
    <source>
        <strain evidence="9">CBS 270.75 / DBVPG 7215 / KCTC 17166 / NRRL Y-17582</strain>
    </source>
</reference>
<accession>G8JVN3</accession>
<dbReference type="InterPro" id="IPR036322">
    <property type="entry name" value="WD40_repeat_dom_sf"/>
</dbReference>
<dbReference type="HOGENOM" id="CLU_020445_3_1_1"/>
<evidence type="ECO:0000256" key="5">
    <source>
        <dbReference type="ARBA" id="ARBA00023242"/>
    </source>
</evidence>
<protein>
    <recommendedName>
        <fullName evidence="7">Histone-binding protein RBBP4-like N-terminal domain-containing protein</fullName>
    </recommendedName>
</protein>
<dbReference type="FunCoup" id="G8JVN3">
    <property type="interactions" value="90"/>
</dbReference>
<comment type="subcellular location">
    <subcellularLocation>
        <location evidence="1">Nucleus</location>
    </subcellularLocation>
</comment>
<dbReference type="GO" id="GO:0005634">
    <property type="term" value="C:nucleus"/>
    <property type="evidence" value="ECO:0007669"/>
    <property type="project" value="UniProtKB-SubCell"/>
</dbReference>
<dbReference type="Pfam" id="PF00400">
    <property type="entry name" value="WD40"/>
    <property type="match status" value="3"/>
</dbReference>
<dbReference type="PROSITE" id="PS00678">
    <property type="entry name" value="WD_REPEATS_1"/>
    <property type="match status" value="2"/>
</dbReference>
<dbReference type="InParanoid" id="G8JVN3"/>
<dbReference type="eggNOG" id="KOG0264">
    <property type="taxonomic scope" value="Eukaryota"/>
</dbReference>
<evidence type="ECO:0000256" key="2">
    <source>
        <dbReference type="ARBA" id="ARBA00022574"/>
    </source>
</evidence>
<evidence type="ECO:0000313" key="9">
    <source>
        <dbReference type="Proteomes" id="UP000006790"/>
    </source>
</evidence>
<dbReference type="GeneID" id="11472406"/>
<dbReference type="GO" id="GO:0042393">
    <property type="term" value="F:histone binding"/>
    <property type="evidence" value="ECO:0007669"/>
    <property type="project" value="EnsemblFungi"/>
</dbReference>
<dbReference type="Gene3D" id="2.130.10.10">
    <property type="entry name" value="YVTN repeat-like/Quinoprotein amine dehydrogenase"/>
    <property type="match status" value="1"/>
</dbReference>
<dbReference type="OrthoDB" id="427795at2759"/>
<dbReference type="InterPro" id="IPR050459">
    <property type="entry name" value="WD_repeat_RBAP46/RBAP48/MSI1"/>
</dbReference>
<keyword evidence="2 6" id="KW-0853">WD repeat</keyword>
<dbReference type="GO" id="GO:0006335">
    <property type="term" value="P:DNA replication-dependent chromatin assembly"/>
    <property type="evidence" value="ECO:0007669"/>
    <property type="project" value="EnsemblFungi"/>
</dbReference>
<dbReference type="OMA" id="MPQNPDV"/>
<dbReference type="AlphaFoldDB" id="G8JVN3"/>
<dbReference type="InterPro" id="IPR015943">
    <property type="entry name" value="WD40/YVTN_repeat-like_dom_sf"/>
</dbReference>
<dbReference type="GO" id="GO:0000786">
    <property type="term" value="C:nucleosome"/>
    <property type="evidence" value="ECO:0007669"/>
    <property type="project" value="EnsemblFungi"/>
</dbReference>
<sequence>MSTDLLIETAPSFSSSIPEPLQQRYTNWKKNTRLLYEYLNTNSTKWPSLTCQFMPDMDIASDKHRILLSSFTSAQLPEDEAIYISEISTMKHIAWSSLNNFHMEEMEFKVDNQVKLSKNLTETIKIQFPEGDCNRARYMPQNPDVIASASSLGSVYIFDRTKHGSNRPKILGNTFKYDMELKEVESGCNYEASSLAWNYQRSGILAASYSDGDVKIWDITKYNKAQPQLTVPDLRWQVDKEGANEVSWMVHHSSILAVCGEGNGLTILDTRTPTTFSTKRHSCHTGGINAVQFNYDNDFLLCSADSEGTLNICDIRQLEHPVKTWSHLDAVSTIQWNPKFPTVIASAGQNDGLVKIWDLAQEDDPLVFIHGGHMLGVNDIAWNHHDPWVMCSVSNDNSVHIWKPAANIVNGNNS</sequence>
<dbReference type="PROSITE" id="PS50082">
    <property type="entry name" value="WD_REPEATS_2"/>
    <property type="match status" value="1"/>
</dbReference>
<keyword evidence="4" id="KW-0156">Chromatin regulator</keyword>
<dbReference type="EMBL" id="CP002503">
    <property type="protein sequence ID" value="AET40898.1"/>
    <property type="molecule type" value="Genomic_DNA"/>
</dbReference>
<evidence type="ECO:0000256" key="3">
    <source>
        <dbReference type="ARBA" id="ARBA00022737"/>
    </source>
</evidence>